<dbReference type="InterPro" id="IPR009030">
    <property type="entry name" value="Growth_fac_rcpt_cys_sf"/>
</dbReference>
<comment type="caution">
    <text evidence="6">The sequence shown here is derived from an EMBL/GenBank/DDBJ whole genome shotgun (WGS) entry which is preliminary data.</text>
</comment>
<dbReference type="Pfam" id="PF06119">
    <property type="entry name" value="NIDO"/>
    <property type="match status" value="1"/>
</dbReference>
<keyword evidence="3" id="KW-0812">Transmembrane</keyword>
<dbReference type="InterPro" id="IPR000742">
    <property type="entry name" value="EGF"/>
</dbReference>
<dbReference type="SMART" id="SM00539">
    <property type="entry name" value="NIDO"/>
    <property type="match status" value="1"/>
</dbReference>
<dbReference type="PROSITE" id="PS01186">
    <property type="entry name" value="EGF_2"/>
    <property type="match status" value="3"/>
</dbReference>
<dbReference type="InterPro" id="IPR007110">
    <property type="entry name" value="Ig-like_dom"/>
</dbReference>
<evidence type="ECO:0000256" key="3">
    <source>
        <dbReference type="SAM" id="Phobius"/>
    </source>
</evidence>
<dbReference type="PANTHER" id="PTHR24033:SF151">
    <property type="entry name" value="NOTCH 2"/>
    <property type="match status" value="1"/>
</dbReference>
<evidence type="ECO:0000259" key="4">
    <source>
        <dbReference type="PROSITE" id="PS50026"/>
    </source>
</evidence>
<dbReference type="SUPFAM" id="SSF57184">
    <property type="entry name" value="Growth factor receptor domain"/>
    <property type="match status" value="1"/>
</dbReference>
<dbReference type="EMBL" id="CAXLJL010000156">
    <property type="protein sequence ID" value="CAL5133135.1"/>
    <property type="molecule type" value="Genomic_DNA"/>
</dbReference>
<gene>
    <name evidence="6" type="ORF">CDAUBV1_LOCUS6410</name>
</gene>
<dbReference type="PROSITE" id="PS50026">
    <property type="entry name" value="EGF_3"/>
    <property type="match status" value="2"/>
</dbReference>
<dbReference type="InterPro" id="IPR011042">
    <property type="entry name" value="6-blade_b-propeller_TolB-like"/>
</dbReference>
<dbReference type="InterPro" id="IPR003886">
    <property type="entry name" value="NIDO_dom"/>
</dbReference>
<dbReference type="PROSITE" id="PS50835">
    <property type="entry name" value="IG_LIKE"/>
    <property type="match status" value="1"/>
</dbReference>
<dbReference type="Gene3D" id="2.120.10.30">
    <property type="entry name" value="TolB, C-terminal domain"/>
    <property type="match status" value="1"/>
</dbReference>
<evidence type="ECO:0000313" key="7">
    <source>
        <dbReference type="Proteomes" id="UP001497525"/>
    </source>
</evidence>
<accession>A0AAV2T8Q2</accession>
<evidence type="ECO:0000256" key="2">
    <source>
        <dbReference type="SAM" id="MobiDB-lite"/>
    </source>
</evidence>
<feature type="compositionally biased region" description="Basic and acidic residues" evidence="2">
    <location>
        <begin position="411"/>
        <end position="421"/>
    </location>
</feature>
<name>A0AAV2T8Q2_CALDB</name>
<dbReference type="GO" id="GO:0007160">
    <property type="term" value="P:cell-matrix adhesion"/>
    <property type="evidence" value="ECO:0007669"/>
    <property type="project" value="InterPro"/>
</dbReference>
<dbReference type="Proteomes" id="UP001497525">
    <property type="component" value="Unassembled WGS sequence"/>
</dbReference>
<evidence type="ECO:0000259" key="5">
    <source>
        <dbReference type="PROSITE" id="PS50835"/>
    </source>
</evidence>
<comment type="caution">
    <text evidence="1">Lacks conserved residue(s) required for the propagation of feature annotation.</text>
</comment>
<sequence length="2027" mass="225325">MTHSQTIWCVHVVLGWVDGRVNCMKDSLAGWHVARVARSLAANGANGAVVGRSHAFEQRTVINPETRLETIPLRLPHPFARVELMWFHSSPAWLLLLVLGTIIYSSDGFNPLFLFDNRLIETEHGQKAELSLNSKEERLRLHLRHPIPIYGRLVEEITVFRNGLIALDDSSAENVPRNYPADTVHTGERLQELDGRYFSVFSTVNDGLKGSVTVREIDQSENLSLGCVNTKQIERFLLIIRKSYPLDEGFQWKSILSVTWANVTNSAQSMDKVNSYTVIIFTDGVHSYSFIQYWDINWPEKGVISSGALPPEAGIFMRPLGGYQLPRSNHSVDVELWSDESNVASPGEWLVPLSELPITSDEIVRSLPEMYTQFLESLENACGFGPHLGPEEVSATDFTNSEILTEVMNDSPKDKQLHESTEPAGWYSEDYSDEDDDSLYASELPAPTISTEQQTEITDEVHGSTDALIASETEIVYEPSTQLPQGVYDEDESRFYKTESTIIPKTVLPLDETQLPGIHSQPNEYPANYPERSDYYTSTYSQSVERCDASVECADPHSECHRFAGVSCCICREGYYGSGKSHCWREDTDHKFAFNGSLNTHLESAGRPLTLTAYVDVQHGAVGRSSSGVRGGHPNDPVYQTIRILTPMFHILNSLISSSCPNNTGGQANDVPEYSLFTLSGGLRSTLVLQFFFDIEHVGRLTATCRFRLDVDSNSVYSRGSIQIDVTKSETIALISRPYREAQGVTGEGNKSYYAKYYIDQYGRIVFPGESVRFVAEQRATDELEAAKDELMVHWTGVADVQHESTDDYSSSCLLQSGSPIPRTHSFYIRLKDRGYCSEDCSAQDGSCNLFCVDEPLLFSHEPNSCDCVHCEHAGEHCVTDGATYHCTCKPGLRRMDDKSCQADTPVPDVPYIKEQCGSVQCHPHARCIQPEQGFCQCLPGYRGDGIRRCDDDPCSRCRRNEVCTGDACVPSGANLCDGVQCGRNAFCHDGACVCTAGYTGDPRVECIEERDQCEGIRCHQYGYCDGGRCLCHEGYEGDGYWECKPKAADLCANVQCHPYARCESGNCKCIQGYHGDGYRECRQGDPCDGVRCHENGYCQEGMCYCRDGYRGDGYRDCRLVQDDPCANVRCHPMARCHNGECRCEDGYTGDGVRDCVRITRDPCDGVRCHENGYCQEGMCYCRDGYRGDGYRDCRLVQDDPCANVRCHPMARCHNGECRCEDGYTGDGVRNCTRPAGDLCAGVQCHRFGQCYENRCYCSHGYVGDGVNFCDPRTEDPCQGVRCADHAHCDGGRCSCDQGYEGDGHSECRLAKDKCADVQCHERAQCYDGRCRCLDGYEGDGYYECKTSVQDPCSQVQCHQYAECRGGQCHCLLGYEGDGYYDCRPVRSDPCTNVRCHAYATCQGGVCRCRYGYEGDGYYYCRPVQRKPDRSHCDNCRGIPYKELAQCVDGRCTCTPGFVEAQPGLCVECVQDNCHRDALCMPNKEYNGAYSCQCKPGFTGNGISDCHQDGPGTSPVDRTCGGGCRVRNAECNPSNGTCVCRRGYDGDGQYSCIWNCQLCLPNAICDRENEGCTCQPGYYGDGKTYCEPIPTTPAPVKVTIAGQGQTLRLTDLDRPLELRCYVSARDDSITGQWIQPKGSQQARISVSRLSNGTEVLLYIARPVLTDVGLYICRAGQNEAHIEVAIDETALPYDIYLTSDDGILRVRSGGQNTTTAAVWNIAENNKYGPVSLAADCNSKRLIYTSDYGNTIRWGETDGRHKASVTHRLFTSQMSRFRHLAVDPPSGNIFAWDEGLGNIVLLNPNKPDMRYTLEKITSLRHDTAIRFAGLAVHSTKGLLYWAMFADGWMPNGTIQVASMTGENEKQVIQLSGEPLALSLSPLVENSGASTGRLCWIQRSITNTFALITELYCGRLSADGRSLLMQERVRQYRASEEPSWGLIHHGNTVLWTDATRTMYFSANPSRSVRVRHVCCSNRFQSIAVLANCQSALNNACGFSNGRCRYFCLPGDQLYRTCVCPDGEPGCHKEI</sequence>
<dbReference type="SUPFAM" id="SSF48726">
    <property type="entry name" value="Immunoglobulin"/>
    <property type="match status" value="1"/>
</dbReference>
<dbReference type="SUPFAM" id="SSF63825">
    <property type="entry name" value="YWTD domain"/>
    <property type="match status" value="1"/>
</dbReference>
<organism evidence="6 7">
    <name type="scientific">Calicophoron daubneyi</name>
    <name type="common">Rumen fluke</name>
    <name type="synonym">Paramphistomum daubneyi</name>
    <dbReference type="NCBI Taxonomy" id="300641"/>
    <lineage>
        <taxon>Eukaryota</taxon>
        <taxon>Metazoa</taxon>
        <taxon>Spiralia</taxon>
        <taxon>Lophotrochozoa</taxon>
        <taxon>Platyhelminthes</taxon>
        <taxon>Trematoda</taxon>
        <taxon>Digenea</taxon>
        <taxon>Plagiorchiida</taxon>
        <taxon>Pronocephalata</taxon>
        <taxon>Paramphistomoidea</taxon>
        <taxon>Paramphistomidae</taxon>
        <taxon>Calicophoron</taxon>
    </lineage>
</organism>
<feature type="domain" description="EGF-like" evidence="4">
    <location>
        <begin position="1467"/>
        <end position="1507"/>
    </location>
</feature>
<dbReference type="SMART" id="SM00181">
    <property type="entry name" value="EGF"/>
    <property type="match status" value="17"/>
</dbReference>
<evidence type="ECO:0000256" key="1">
    <source>
        <dbReference type="PROSITE-ProRule" id="PRU00076"/>
    </source>
</evidence>
<proteinExistence type="predicted"/>
<dbReference type="InterPro" id="IPR009017">
    <property type="entry name" value="GFP"/>
</dbReference>
<dbReference type="Gene3D" id="2.40.155.10">
    <property type="entry name" value="Green fluorescent protein"/>
    <property type="match status" value="1"/>
</dbReference>
<protein>
    <submittedName>
        <fullName evidence="6">Uncharacterized protein</fullName>
    </submittedName>
</protein>
<evidence type="ECO:0000313" key="6">
    <source>
        <dbReference type="EMBL" id="CAL5133135.1"/>
    </source>
</evidence>
<dbReference type="InterPro" id="IPR051830">
    <property type="entry name" value="NOTCH_homolog"/>
</dbReference>
<feature type="region of interest" description="Disordered" evidence="2">
    <location>
        <begin position="409"/>
        <end position="440"/>
    </location>
</feature>
<keyword evidence="1" id="KW-0245">EGF-like domain</keyword>
<keyword evidence="3" id="KW-0472">Membrane</keyword>
<feature type="domain" description="EGF-like" evidence="4">
    <location>
        <begin position="913"/>
        <end position="951"/>
    </location>
</feature>
<reference evidence="6" key="1">
    <citation type="submission" date="2024-06" db="EMBL/GenBank/DDBJ databases">
        <authorList>
            <person name="Liu X."/>
            <person name="Lenzi L."/>
            <person name="Haldenby T S."/>
            <person name="Uol C."/>
        </authorList>
    </citation>
    <scope>NUCLEOTIDE SEQUENCE</scope>
</reference>
<feature type="domain" description="Ig-like" evidence="5">
    <location>
        <begin position="1590"/>
        <end position="1682"/>
    </location>
</feature>
<keyword evidence="3" id="KW-1133">Transmembrane helix</keyword>
<dbReference type="Gene3D" id="2.10.25.10">
    <property type="entry name" value="Laminin"/>
    <property type="match status" value="2"/>
</dbReference>
<dbReference type="PANTHER" id="PTHR24033">
    <property type="entry name" value="EGF-LIKE DOMAIN-CONTAINING PROTEIN"/>
    <property type="match status" value="1"/>
</dbReference>
<dbReference type="InterPro" id="IPR036179">
    <property type="entry name" value="Ig-like_dom_sf"/>
</dbReference>
<feature type="transmembrane region" description="Helical" evidence="3">
    <location>
        <begin position="84"/>
        <end position="104"/>
    </location>
</feature>